<sequence>MIRHIETWTTGKDYFEQQQFKRQEQGWKLITITSLLLLGLVIIELFWLEPTVSSHVKSIFSGVFALMGGVAFVLWLVVQVIPIKVRWQVASLALAGLLGGCWAVLFPLLIHYSHFSTFYVYSDLFIFLSVVAFFSYRPAMYLAIGPVFCSFLFAGVYLDPTHEALTVLSVASRLVMAIVVRECLYHWFHASVFHEYEEQRLRLELASVSLVDQVTGLQNSRHFELMLEREIMAARRHHSELTLMIVSVEPLRLYTMTCGHQAYEQLLQRVTKGLRRGIYRPRDFIARVGSDEFAILLPDTDVGGAEMVAGRIQRHIHRCCDNLVKADLEQPVCVMISIMEWAPNWNVNQMRKYMHDAINELRADNELDDQDNDNENEQVDVIARYEPISRPG</sequence>
<evidence type="ECO:0000313" key="5">
    <source>
        <dbReference type="EMBL" id="RWX53743.1"/>
    </source>
</evidence>
<evidence type="ECO:0000313" key="6">
    <source>
        <dbReference type="Proteomes" id="UP000287563"/>
    </source>
</evidence>
<protein>
    <recommendedName>
        <fullName evidence="1">diguanylate cyclase</fullName>
        <ecNumber evidence="1">2.7.7.65</ecNumber>
    </recommendedName>
</protein>
<dbReference type="PANTHER" id="PTHR45138:SF9">
    <property type="entry name" value="DIGUANYLATE CYCLASE DGCM-RELATED"/>
    <property type="match status" value="1"/>
</dbReference>
<dbReference type="GO" id="GO:0052621">
    <property type="term" value="F:diguanylate cyclase activity"/>
    <property type="evidence" value="ECO:0007669"/>
    <property type="project" value="UniProtKB-EC"/>
</dbReference>
<dbReference type="InterPro" id="IPR033444">
    <property type="entry name" value="MASE5"/>
</dbReference>
<dbReference type="EMBL" id="RJLM01000011">
    <property type="protein sequence ID" value="RWX53743.1"/>
    <property type="molecule type" value="Genomic_DNA"/>
</dbReference>
<comment type="caution">
    <text evidence="5">The sequence shown here is derived from an EMBL/GenBank/DDBJ whole genome shotgun (WGS) entry which is preliminary data.</text>
</comment>
<dbReference type="CDD" id="cd01949">
    <property type="entry name" value="GGDEF"/>
    <property type="match status" value="1"/>
</dbReference>
<evidence type="ECO:0000259" key="4">
    <source>
        <dbReference type="PROSITE" id="PS50887"/>
    </source>
</evidence>
<feature type="transmembrane region" description="Helical" evidence="3">
    <location>
        <begin position="29"/>
        <end position="47"/>
    </location>
</feature>
<dbReference type="InterPro" id="IPR029787">
    <property type="entry name" value="Nucleotide_cyclase"/>
</dbReference>
<organism evidence="5 6">
    <name type="scientific">Photobacterium chitinilyticum</name>
    <dbReference type="NCBI Taxonomy" id="2485123"/>
    <lineage>
        <taxon>Bacteria</taxon>
        <taxon>Pseudomonadati</taxon>
        <taxon>Pseudomonadota</taxon>
        <taxon>Gammaproteobacteria</taxon>
        <taxon>Vibrionales</taxon>
        <taxon>Vibrionaceae</taxon>
        <taxon>Photobacterium</taxon>
    </lineage>
</organism>
<accession>A0A444JKX4</accession>
<dbReference type="SMART" id="SM00267">
    <property type="entry name" value="GGDEF"/>
    <property type="match status" value="1"/>
</dbReference>
<keyword evidence="3" id="KW-1133">Transmembrane helix</keyword>
<dbReference type="EC" id="2.7.7.65" evidence="1"/>
<dbReference type="Gene3D" id="3.30.70.270">
    <property type="match status" value="1"/>
</dbReference>
<proteinExistence type="predicted"/>
<feature type="transmembrane region" description="Helical" evidence="3">
    <location>
        <begin position="118"/>
        <end position="136"/>
    </location>
</feature>
<dbReference type="NCBIfam" id="TIGR00254">
    <property type="entry name" value="GGDEF"/>
    <property type="match status" value="1"/>
</dbReference>
<dbReference type="Pfam" id="PF00990">
    <property type="entry name" value="GGDEF"/>
    <property type="match status" value="1"/>
</dbReference>
<dbReference type="PANTHER" id="PTHR45138">
    <property type="entry name" value="REGULATORY COMPONENTS OF SENSORY TRANSDUCTION SYSTEM"/>
    <property type="match status" value="1"/>
</dbReference>
<feature type="transmembrane region" description="Helical" evidence="3">
    <location>
        <begin position="59"/>
        <end position="78"/>
    </location>
</feature>
<keyword evidence="3" id="KW-0812">Transmembrane</keyword>
<reference evidence="5 6" key="1">
    <citation type="submission" date="2018-11" db="EMBL/GenBank/DDBJ databases">
        <title>Photobacterium sp. BEI247 sp. nov., a marine bacterium isolated from Yongle Blue Hole in the South China Sea.</title>
        <authorList>
            <person name="Wang X."/>
        </authorList>
    </citation>
    <scope>NUCLEOTIDE SEQUENCE [LARGE SCALE GENOMIC DNA]</scope>
    <source>
        <strain evidence="6">BEI247</strain>
    </source>
</reference>
<dbReference type="GO" id="GO:0043709">
    <property type="term" value="P:cell adhesion involved in single-species biofilm formation"/>
    <property type="evidence" value="ECO:0007669"/>
    <property type="project" value="TreeGrafter"/>
</dbReference>
<keyword evidence="3" id="KW-0472">Membrane</keyword>
<dbReference type="PROSITE" id="PS50887">
    <property type="entry name" value="GGDEF"/>
    <property type="match status" value="1"/>
</dbReference>
<feature type="transmembrane region" description="Helical" evidence="3">
    <location>
        <begin position="90"/>
        <end position="112"/>
    </location>
</feature>
<gene>
    <name evidence="5" type="ORF">EDI28_20010</name>
</gene>
<evidence type="ECO:0000256" key="2">
    <source>
        <dbReference type="ARBA" id="ARBA00034247"/>
    </source>
</evidence>
<dbReference type="AlphaFoldDB" id="A0A444JKX4"/>
<name>A0A444JKX4_9GAMM</name>
<feature type="transmembrane region" description="Helical" evidence="3">
    <location>
        <begin position="141"/>
        <end position="158"/>
    </location>
</feature>
<dbReference type="InterPro" id="IPR043128">
    <property type="entry name" value="Rev_trsase/Diguanyl_cyclase"/>
</dbReference>
<dbReference type="Proteomes" id="UP000287563">
    <property type="component" value="Unassembled WGS sequence"/>
</dbReference>
<dbReference type="GO" id="GO:0005886">
    <property type="term" value="C:plasma membrane"/>
    <property type="evidence" value="ECO:0007669"/>
    <property type="project" value="TreeGrafter"/>
</dbReference>
<dbReference type="OrthoDB" id="5811490at2"/>
<dbReference type="Pfam" id="PF17178">
    <property type="entry name" value="MASE5"/>
    <property type="match status" value="1"/>
</dbReference>
<comment type="catalytic activity">
    <reaction evidence="2">
        <text>2 GTP = 3',3'-c-di-GMP + 2 diphosphate</text>
        <dbReference type="Rhea" id="RHEA:24898"/>
        <dbReference type="ChEBI" id="CHEBI:33019"/>
        <dbReference type="ChEBI" id="CHEBI:37565"/>
        <dbReference type="ChEBI" id="CHEBI:58805"/>
        <dbReference type="EC" id="2.7.7.65"/>
    </reaction>
</comment>
<keyword evidence="6" id="KW-1185">Reference proteome</keyword>
<evidence type="ECO:0000256" key="3">
    <source>
        <dbReference type="SAM" id="Phobius"/>
    </source>
</evidence>
<feature type="domain" description="GGDEF" evidence="4">
    <location>
        <begin position="239"/>
        <end position="372"/>
    </location>
</feature>
<dbReference type="SUPFAM" id="SSF55073">
    <property type="entry name" value="Nucleotide cyclase"/>
    <property type="match status" value="1"/>
</dbReference>
<dbReference type="GO" id="GO:1902201">
    <property type="term" value="P:negative regulation of bacterial-type flagellum-dependent cell motility"/>
    <property type="evidence" value="ECO:0007669"/>
    <property type="project" value="TreeGrafter"/>
</dbReference>
<evidence type="ECO:0000256" key="1">
    <source>
        <dbReference type="ARBA" id="ARBA00012528"/>
    </source>
</evidence>
<dbReference type="InterPro" id="IPR050469">
    <property type="entry name" value="Diguanylate_Cyclase"/>
</dbReference>
<dbReference type="InterPro" id="IPR000160">
    <property type="entry name" value="GGDEF_dom"/>
</dbReference>
<dbReference type="RefSeq" id="WP_128785631.1">
    <property type="nucleotide sequence ID" value="NZ_RJLM01000011.1"/>
</dbReference>